<dbReference type="NCBIfam" id="TIGR01470">
    <property type="entry name" value="cysG_Nterm"/>
    <property type="match status" value="1"/>
</dbReference>
<evidence type="ECO:0000313" key="8">
    <source>
        <dbReference type="Proteomes" id="UP000193404"/>
    </source>
</evidence>
<proteinExistence type="predicted"/>
<keyword evidence="4" id="KW-0520">NAD</keyword>
<comment type="catalytic activity">
    <reaction evidence="6">
        <text>precorrin-2 + NAD(+) = sirohydrochlorin + NADH + 2 H(+)</text>
        <dbReference type="Rhea" id="RHEA:15613"/>
        <dbReference type="ChEBI" id="CHEBI:15378"/>
        <dbReference type="ChEBI" id="CHEBI:57540"/>
        <dbReference type="ChEBI" id="CHEBI:57945"/>
        <dbReference type="ChEBI" id="CHEBI:58351"/>
        <dbReference type="ChEBI" id="CHEBI:58827"/>
        <dbReference type="EC" id="1.3.1.76"/>
    </reaction>
</comment>
<dbReference type="EC" id="1.3.1.76" evidence="2"/>
<dbReference type="Proteomes" id="UP000193404">
    <property type="component" value="Chromosome"/>
</dbReference>
<dbReference type="InterPro" id="IPR006367">
    <property type="entry name" value="Sirohaem_synthase_N"/>
</dbReference>
<dbReference type="PANTHER" id="PTHR35330:SF1">
    <property type="entry name" value="SIROHEME BIOSYNTHESIS PROTEIN MET8"/>
    <property type="match status" value="1"/>
</dbReference>
<evidence type="ECO:0000256" key="2">
    <source>
        <dbReference type="ARBA" id="ARBA00012400"/>
    </source>
</evidence>
<dbReference type="SUPFAM" id="SSF51735">
    <property type="entry name" value="NAD(P)-binding Rossmann-fold domains"/>
    <property type="match status" value="1"/>
</dbReference>
<keyword evidence="8" id="KW-1185">Reference proteome</keyword>
<keyword evidence="5" id="KW-0627">Porphyrin biosynthesis</keyword>
<evidence type="ECO:0000256" key="1">
    <source>
        <dbReference type="ARBA" id="ARBA00005010"/>
    </source>
</evidence>
<dbReference type="OrthoDB" id="10510at2157"/>
<evidence type="ECO:0000256" key="5">
    <source>
        <dbReference type="ARBA" id="ARBA00023244"/>
    </source>
</evidence>
<reference evidence="7 8" key="1">
    <citation type="submission" date="2017-03" db="EMBL/GenBank/DDBJ databases">
        <title>Sulfur activation and transportation mechanism of thermophilic Archaea Acidianus manzaensis YN-25.</title>
        <authorList>
            <person name="Ma Y."/>
            <person name="Yang Y."/>
            <person name="Xia J."/>
        </authorList>
    </citation>
    <scope>NUCLEOTIDE SEQUENCE [LARGE SCALE GENOMIC DNA]</scope>
    <source>
        <strain evidence="7 8">YN-25</strain>
    </source>
</reference>
<accession>A0A1W6K3K1</accession>
<keyword evidence="3" id="KW-0560">Oxidoreductase</keyword>
<dbReference type="STRING" id="282676.B6F84_08100"/>
<name>A0A1W6K3K1_9CREN</name>
<dbReference type="AlphaFoldDB" id="A0A1W6K3K1"/>
<evidence type="ECO:0000256" key="6">
    <source>
        <dbReference type="ARBA" id="ARBA00047561"/>
    </source>
</evidence>
<gene>
    <name evidence="7" type="ORF">B6F84_08100</name>
</gene>
<dbReference type="PANTHER" id="PTHR35330">
    <property type="entry name" value="SIROHEME BIOSYNTHESIS PROTEIN MET8"/>
    <property type="match status" value="1"/>
</dbReference>
<dbReference type="GO" id="GO:0019354">
    <property type="term" value="P:siroheme biosynthetic process"/>
    <property type="evidence" value="ECO:0007669"/>
    <property type="project" value="UniProtKB-UniPathway"/>
</dbReference>
<protein>
    <recommendedName>
        <fullName evidence="2">precorrin-2 dehydrogenase</fullName>
        <ecNumber evidence="2">1.3.1.76</ecNumber>
    </recommendedName>
</protein>
<dbReference type="Pfam" id="PF13241">
    <property type="entry name" value="NAD_binding_7"/>
    <property type="match status" value="1"/>
</dbReference>
<dbReference type="InterPro" id="IPR036291">
    <property type="entry name" value="NAD(P)-bd_dom_sf"/>
</dbReference>
<evidence type="ECO:0000313" key="7">
    <source>
        <dbReference type="EMBL" id="ARM77123.1"/>
    </source>
</evidence>
<evidence type="ECO:0000256" key="4">
    <source>
        <dbReference type="ARBA" id="ARBA00023027"/>
    </source>
</evidence>
<dbReference type="GO" id="GO:0043115">
    <property type="term" value="F:precorrin-2 dehydrogenase activity"/>
    <property type="evidence" value="ECO:0007669"/>
    <property type="project" value="UniProtKB-EC"/>
</dbReference>
<dbReference type="EMBL" id="CP020477">
    <property type="protein sequence ID" value="ARM77123.1"/>
    <property type="molecule type" value="Genomic_DNA"/>
</dbReference>
<dbReference type="UniPathway" id="UPA00262">
    <property type="reaction ID" value="UER00222"/>
</dbReference>
<dbReference type="SUPFAM" id="SSF75615">
    <property type="entry name" value="Siroheme synthase middle domains-like"/>
    <property type="match status" value="1"/>
</dbReference>
<dbReference type="GO" id="GO:0004325">
    <property type="term" value="F:ferrochelatase activity"/>
    <property type="evidence" value="ECO:0007669"/>
    <property type="project" value="InterPro"/>
</dbReference>
<dbReference type="Gene3D" id="3.40.50.720">
    <property type="entry name" value="NAD(P)-binding Rossmann-like Domain"/>
    <property type="match status" value="1"/>
</dbReference>
<dbReference type="KEGG" id="aman:B6F84_08100"/>
<evidence type="ECO:0000256" key="3">
    <source>
        <dbReference type="ARBA" id="ARBA00023002"/>
    </source>
</evidence>
<sequence length="204" mass="23226">MNILIVGGGKVGSKRAIKFADYGAKVTVVSLEFAQELLENNGIDKIKMDANQINEELISRFNIVITATNDHEINSKICEKAQKLGKLCNNPTNPSQSSFIVPIFYADDNIEIAITTLGKSSIASKFILDKILNSLSKDQNYLYLLIKTMGDVKNLMKNKIQNPSLRFELYHKIFYDVNFQNFIQNNNYEYAIKRAEEIINEYNK</sequence>
<comment type="pathway">
    <text evidence="1">Porphyrin-containing compound metabolism; siroheme biosynthesis; sirohydrochlorin from precorrin-2: step 1/1.</text>
</comment>
<organism evidence="7 8">
    <name type="scientific">Acidianus manzaensis</name>
    <dbReference type="NCBI Taxonomy" id="282676"/>
    <lineage>
        <taxon>Archaea</taxon>
        <taxon>Thermoproteota</taxon>
        <taxon>Thermoprotei</taxon>
        <taxon>Sulfolobales</taxon>
        <taxon>Sulfolobaceae</taxon>
        <taxon>Acidianus</taxon>
    </lineage>
</organism>
<dbReference type="InterPro" id="IPR028161">
    <property type="entry name" value="Met8-like"/>
</dbReference>